<keyword evidence="1" id="KW-0472">Membrane</keyword>
<feature type="transmembrane region" description="Helical" evidence="1">
    <location>
        <begin position="12"/>
        <end position="30"/>
    </location>
</feature>
<comment type="caution">
    <text evidence="3">The sequence shown here is derived from an EMBL/GenBank/DDBJ whole genome shotgun (WGS) entry which is preliminary data.</text>
</comment>
<dbReference type="PANTHER" id="PTHR12203:SF99">
    <property type="entry name" value="OS04G0534100 PROTEIN"/>
    <property type="match status" value="1"/>
</dbReference>
<feature type="domain" description="Glycosyl transferase CAP10" evidence="2">
    <location>
        <begin position="132"/>
        <end position="387"/>
    </location>
</feature>
<evidence type="ECO:0000313" key="4">
    <source>
        <dbReference type="Proteomes" id="UP000036987"/>
    </source>
</evidence>
<keyword evidence="1" id="KW-0812">Transmembrane</keyword>
<dbReference type="EMBL" id="LFYR01001285">
    <property type="protein sequence ID" value="KMZ62952.1"/>
    <property type="molecule type" value="Genomic_DNA"/>
</dbReference>
<keyword evidence="1" id="KW-1133">Transmembrane helix</keyword>
<dbReference type="InterPro" id="IPR006598">
    <property type="entry name" value="CAP10"/>
</dbReference>
<evidence type="ECO:0000259" key="2">
    <source>
        <dbReference type="SMART" id="SM00672"/>
    </source>
</evidence>
<proteinExistence type="predicted"/>
<protein>
    <recommendedName>
        <fullName evidence="2">Glycosyl transferase CAP10 domain-containing protein</fullName>
    </recommendedName>
</protein>
<dbReference type="InterPro" id="IPR051091">
    <property type="entry name" value="O-Glucosyltr/Glycosyltrsf_90"/>
</dbReference>
<evidence type="ECO:0000313" key="3">
    <source>
        <dbReference type="EMBL" id="KMZ62952.1"/>
    </source>
</evidence>
<accession>A0A0K9P3Y4</accession>
<dbReference type="SMART" id="SM00672">
    <property type="entry name" value="CAP10"/>
    <property type="match status" value="1"/>
</dbReference>
<dbReference type="OMA" id="DDNPVIH"/>
<organism evidence="3 4">
    <name type="scientific">Zostera marina</name>
    <name type="common">Eelgrass</name>
    <dbReference type="NCBI Taxonomy" id="29655"/>
    <lineage>
        <taxon>Eukaryota</taxon>
        <taxon>Viridiplantae</taxon>
        <taxon>Streptophyta</taxon>
        <taxon>Embryophyta</taxon>
        <taxon>Tracheophyta</taxon>
        <taxon>Spermatophyta</taxon>
        <taxon>Magnoliopsida</taxon>
        <taxon>Liliopsida</taxon>
        <taxon>Zosteraceae</taxon>
        <taxon>Zostera</taxon>
    </lineage>
</organism>
<sequence length="432" mass="49907">MEESKFKTRLKLATVLGVFIYIDVVLVNYIPKGFEAFINQWTVKSDRNNISRDIVYSPDCPAHFRWIHEDLLPWKESGITEEMVGKARESADFRLVVLNGTVYVERYRKSYQTRDIFTMWGILQLLEKYPGRVPDLDLSFSCGDKPRIRAPPGNKTSWSESLVLPPVFAYCSNNASLDIPFPDWSFWGWPEINIKPWVPLLNELMEENKNTTWVDRDPNAYWKGNPFVTGRHGVRVALMKCNPTANGVDWHARAFRQIWNARSIKSGESNLAKQCKYRYKIYVEGNAWSVSQKYILSCDSPALLITPKYHDFFSRALIPMKHYFPIDIQAICKSINSTVSFGNTHQEQAQQVGREGSKFIKENLKMDYIYEYMFQLLNAYAKLQKFNITVPAKAIKISSESMVAKERGLANKFMMDSKVEPFSSTSQCNIIN</sequence>
<dbReference type="Pfam" id="PF05686">
    <property type="entry name" value="Glyco_transf_90"/>
    <property type="match status" value="1"/>
</dbReference>
<dbReference type="AlphaFoldDB" id="A0A0K9P3Y4"/>
<dbReference type="OrthoDB" id="202415at2759"/>
<dbReference type="Proteomes" id="UP000036987">
    <property type="component" value="Unassembled WGS sequence"/>
</dbReference>
<gene>
    <name evidence="3" type="ORF">ZOSMA_431G00090</name>
</gene>
<evidence type="ECO:0000256" key="1">
    <source>
        <dbReference type="SAM" id="Phobius"/>
    </source>
</evidence>
<reference evidence="4" key="1">
    <citation type="journal article" date="2016" name="Nature">
        <title>The genome of the seagrass Zostera marina reveals angiosperm adaptation to the sea.</title>
        <authorList>
            <person name="Olsen J.L."/>
            <person name="Rouze P."/>
            <person name="Verhelst B."/>
            <person name="Lin Y.-C."/>
            <person name="Bayer T."/>
            <person name="Collen J."/>
            <person name="Dattolo E."/>
            <person name="De Paoli E."/>
            <person name="Dittami S."/>
            <person name="Maumus F."/>
            <person name="Michel G."/>
            <person name="Kersting A."/>
            <person name="Lauritano C."/>
            <person name="Lohaus R."/>
            <person name="Toepel M."/>
            <person name="Tonon T."/>
            <person name="Vanneste K."/>
            <person name="Amirebrahimi M."/>
            <person name="Brakel J."/>
            <person name="Bostroem C."/>
            <person name="Chovatia M."/>
            <person name="Grimwood J."/>
            <person name="Jenkins J.W."/>
            <person name="Jueterbock A."/>
            <person name="Mraz A."/>
            <person name="Stam W.T."/>
            <person name="Tice H."/>
            <person name="Bornberg-Bauer E."/>
            <person name="Green P.J."/>
            <person name="Pearson G.A."/>
            <person name="Procaccini G."/>
            <person name="Duarte C.M."/>
            <person name="Schmutz J."/>
            <person name="Reusch T.B.H."/>
            <person name="Van de Peer Y."/>
        </authorList>
    </citation>
    <scope>NUCLEOTIDE SEQUENCE [LARGE SCALE GENOMIC DNA]</scope>
    <source>
        <strain evidence="4">cv. Finnish</strain>
    </source>
</reference>
<keyword evidence="4" id="KW-1185">Reference proteome</keyword>
<dbReference type="PANTHER" id="PTHR12203">
    <property type="entry name" value="KDEL LYS-ASP-GLU-LEU CONTAINING - RELATED"/>
    <property type="match status" value="1"/>
</dbReference>
<name>A0A0K9P3Y4_ZOSMR</name>